<dbReference type="KEGG" id="ppsc:EHS13_13130"/>
<reference evidence="3" key="1">
    <citation type="submission" date="2018-11" db="EMBL/GenBank/DDBJ databases">
        <title>Complete genome sequence of Paenibacillus sp. ML311-T8.</title>
        <authorList>
            <person name="Nam Y.-D."/>
            <person name="Kang J."/>
            <person name="Chung W.-H."/>
            <person name="Park Y.S."/>
        </authorList>
    </citation>
    <scope>NUCLEOTIDE SEQUENCE [LARGE SCALE GENOMIC DNA]</scope>
    <source>
        <strain evidence="3">ML311-T8</strain>
    </source>
</reference>
<dbReference type="Gene3D" id="6.10.250.3150">
    <property type="match status" value="1"/>
</dbReference>
<feature type="chain" id="PRO_5039072557" description="SbsC C-terminal domain-containing protein" evidence="1">
    <location>
        <begin position="28"/>
        <end position="373"/>
    </location>
</feature>
<dbReference type="Proteomes" id="UP000426246">
    <property type="component" value="Chromosome"/>
</dbReference>
<proteinExistence type="predicted"/>
<dbReference type="OrthoDB" id="2657928at2"/>
<organism evidence="2 3">
    <name type="scientific">Paenibacillus psychroresistens</name>
    <dbReference type="NCBI Taxonomy" id="1778678"/>
    <lineage>
        <taxon>Bacteria</taxon>
        <taxon>Bacillati</taxon>
        <taxon>Bacillota</taxon>
        <taxon>Bacilli</taxon>
        <taxon>Bacillales</taxon>
        <taxon>Paenibacillaceae</taxon>
        <taxon>Paenibacillus</taxon>
    </lineage>
</organism>
<dbReference type="EMBL" id="CP034235">
    <property type="protein sequence ID" value="QGQ95753.1"/>
    <property type="molecule type" value="Genomic_DNA"/>
</dbReference>
<keyword evidence="1" id="KW-0732">Signal</keyword>
<evidence type="ECO:0000256" key="1">
    <source>
        <dbReference type="SAM" id="SignalP"/>
    </source>
</evidence>
<evidence type="ECO:0000313" key="2">
    <source>
        <dbReference type="EMBL" id="QGQ95753.1"/>
    </source>
</evidence>
<dbReference type="RefSeq" id="WP_155700789.1">
    <property type="nucleotide sequence ID" value="NZ_CP034235.1"/>
</dbReference>
<evidence type="ECO:0008006" key="4">
    <source>
        <dbReference type="Google" id="ProtNLM"/>
    </source>
</evidence>
<dbReference type="AlphaFoldDB" id="A0A6B8RJL8"/>
<gene>
    <name evidence="2" type="ORF">EHS13_13130</name>
</gene>
<name>A0A6B8RJL8_9BACL</name>
<protein>
    <recommendedName>
        <fullName evidence="4">SbsC C-terminal domain-containing protein</fullName>
    </recommendedName>
</protein>
<evidence type="ECO:0000313" key="3">
    <source>
        <dbReference type="Proteomes" id="UP000426246"/>
    </source>
</evidence>
<keyword evidence="3" id="KW-1185">Reference proteome</keyword>
<accession>A0A6B8RJL8</accession>
<sequence>MIRLLRTCTILYICLFLFVYSSAQALADPTLDETKELLKKSLTIVQLDQEIGRLSVQDTAVSKQIETTQVELVEQDQQVTDTREHAGKVLRAYYMGERESIWTLLFTAKSFADALALYDYLSMIISNDHRLLDNYAGALTDLKTLQNQLVQTQTQLRQVKAAFIEQRDRNIALQKEVDAKIQQIPKEEAAIILVKIEDLKTTFKKKVVPLFEKYFKGISEVMPVFVNHALKEERAKYIKGTTFVVSDQDFTQFFRSQNKLFENLTFQFKDGMYSVVGKDGDIQASIKGHYTVEEKPNRLQFHVDELGYNDHLGEAGSTENILDETTRRFMEEQFDLSLSVQDHSQGLLQAVEVTTEDGLLTLKMKVTLTVKDN</sequence>
<feature type="signal peptide" evidence="1">
    <location>
        <begin position="1"/>
        <end position="27"/>
    </location>
</feature>